<dbReference type="GO" id="GO:0006508">
    <property type="term" value="P:proteolysis"/>
    <property type="evidence" value="ECO:0007669"/>
    <property type="project" value="UniProtKB-KW"/>
</dbReference>
<sequence>MMLNWGLVTYRETNLLYDPETSSSRNKEKTATIIAHELAHMWFGNLVTLRWWNEVWLNEGFASYVAYLGADHAEPTWNVVRTDFFFAVDALTSSHPLSSNEDSIVLPNQISEQFDVISYSKGAAVLRMLSDVLSEPVFIQGLSVCFCIFLLVS</sequence>
<dbReference type="GO" id="GO:0043171">
    <property type="term" value="P:peptide catabolic process"/>
    <property type="evidence" value="ECO:0007669"/>
    <property type="project" value="TreeGrafter"/>
</dbReference>
<dbReference type="Pfam" id="PF01433">
    <property type="entry name" value="Peptidase_M1"/>
    <property type="match status" value="1"/>
</dbReference>
<evidence type="ECO:0000256" key="3">
    <source>
        <dbReference type="ARBA" id="ARBA00022670"/>
    </source>
</evidence>
<accession>A0A3Q2VPP7</accession>
<evidence type="ECO:0000313" key="9">
    <source>
        <dbReference type="Ensembl" id="ENSHBUP00000013404.1"/>
    </source>
</evidence>
<protein>
    <submittedName>
        <fullName evidence="9">Aminopeptidase N-like</fullName>
    </submittedName>
</protein>
<evidence type="ECO:0000256" key="2">
    <source>
        <dbReference type="ARBA" id="ARBA00010136"/>
    </source>
</evidence>
<name>A0A3Q2VPP7_HAPBU</name>
<organism evidence="9 10">
    <name type="scientific">Haplochromis burtoni</name>
    <name type="common">Burton's mouthbrooder</name>
    <name type="synonym">Chromis burtoni</name>
    <dbReference type="NCBI Taxonomy" id="8153"/>
    <lineage>
        <taxon>Eukaryota</taxon>
        <taxon>Metazoa</taxon>
        <taxon>Chordata</taxon>
        <taxon>Craniata</taxon>
        <taxon>Vertebrata</taxon>
        <taxon>Euteleostomi</taxon>
        <taxon>Actinopterygii</taxon>
        <taxon>Neopterygii</taxon>
        <taxon>Teleostei</taxon>
        <taxon>Neoteleostei</taxon>
        <taxon>Acanthomorphata</taxon>
        <taxon>Ovalentaria</taxon>
        <taxon>Cichlomorphae</taxon>
        <taxon>Cichliformes</taxon>
        <taxon>Cichlidae</taxon>
        <taxon>African cichlids</taxon>
        <taxon>Pseudocrenilabrinae</taxon>
        <taxon>Haplochromini</taxon>
        <taxon>Haplochromis</taxon>
    </lineage>
</organism>
<dbReference type="PANTHER" id="PTHR11533:SF271">
    <property type="entry name" value="AMINOPEPTIDASE"/>
    <property type="match status" value="1"/>
</dbReference>
<keyword evidence="3" id="KW-0645">Protease</keyword>
<proteinExistence type="inferred from homology"/>
<evidence type="ECO:0000256" key="1">
    <source>
        <dbReference type="ARBA" id="ARBA00001947"/>
    </source>
</evidence>
<comment type="cofactor">
    <cofactor evidence="1">
        <name>Zn(2+)</name>
        <dbReference type="ChEBI" id="CHEBI:29105"/>
    </cofactor>
</comment>
<reference evidence="9" key="1">
    <citation type="submission" date="2025-08" db="UniProtKB">
        <authorList>
            <consortium name="Ensembl"/>
        </authorList>
    </citation>
    <scope>IDENTIFICATION</scope>
</reference>
<evidence type="ECO:0000256" key="6">
    <source>
        <dbReference type="ARBA" id="ARBA00022833"/>
    </source>
</evidence>
<evidence type="ECO:0000256" key="4">
    <source>
        <dbReference type="ARBA" id="ARBA00022723"/>
    </source>
</evidence>
<dbReference type="AlphaFoldDB" id="A0A3Q2VPP7"/>
<dbReference type="InterPro" id="IPR014782">
    <property type="entry name" value="Peptidase_M1_dom"/>
</dbReference>
<dbReference type="SUPFAM" id="SSF55486">
    <property type="entry name" value="Metalloproteases ('zincins'), catalytic domain"/>
    <property type="match status" value="1"/>
</dbReference>
<dbReference type="InterPro" id="IPR050344">
    <property type="entry name" value="Peptidase_M1_aminopeptidases"/>
</dbReference>
<keyword evidence="10" id="KW-1185">Reference proteome</keyword>
<evidence type="ECO:0000256" key="5">
    <source>
        <dbReference type="ARBA" id="ARBA00022801"/>
    </source>
</evidence>
<dbReference type="Proteomes" id="UP000264840">
    <property type="component" value="Unplaced"/>
</dbReference>
<dbReference type="Gene3D" id="1.10.390.10">
    <property type="entry name" value="Neutral Protease Domain 2"/>
    <property type="match status" value="1"/>
</dbReference>
<dbReference type="GO" id="GO:0070006">
    <property type="term" value="F:metalloaminopeptidase activity"/>
    <property type="evidence" value="ECO:0007669"/>
    <property type="project" value="TreeGrafter"/>
</dbReference>
<dbReference type="InterPro" id="IPR027268">
    <property type="entry name" value="Peptidase_M4/M1_CTD_sf"/>
</dbReference>
<keyword evidence="4" id="KW-0479">Metal-binding</keyword>
<dbReference type="GO" id="GO:0005737">
    <property type="term" value="C:cytoplasm"/>
    <property type="evidence" value="ECO:0007669"/>
    <property type="project" value="TreeGrafter"/>
</dbReference>
<evidence type="ECO:0000313" key="10">
    <source>
        <dbReference type="Proteomes" id="UP000264840"/>
    </source>
</evidence>
<dbReference type="GeneTree" id="ENSGT00940000154876"/>
<feature type="domain" description="Peptidase M1 membrane alanine aminopeptidase" evidence="8">
    <location>
        <begin position="2"/>
        <end position="146"/>
    </location>
</feature>
<dbReference type="Ensembl" id="ENSHBUT00000021098.1">
    <property type="protein sequence ID" value="ENSHBUP00000013404.1"/>
    <property type="gene ID" value="ENSHBUG00000015224.1"/>
</dbReference>
<evidence type="ECO:0000259" key="8">
    <source>
        <dbReference type="Pfam" id="PF01433"/>
    </source>
</evidence>
<dbReference type="InterPro" id="IPR001930">
    <property type="entry name" value="Peptidase_M1"/>
</dbReference>
<reference evidence="9" key="2">
    <citation type="submission" date="2025-09" db="UniProtKB">
        <authorList>
            <consortium name="Ensembl"/>
        </authorList>
    </citation>
    <scope>IDENTIFICATION</scope>
</reference>
<dbReference type="GO" id="GO:0005886">
    <property type="term" value="C:plasma membrane"/>
    <property type="evidence" value="ECO:0007669"/>
    <property type="project" value="TreeGrafter"/>
</dbReference>
<dbReference type="PRINTS" id="PR00756">
    <property type="entry name" value="ALADIPTASE"/>
</dbReference>
<dbReference type="GO" id="GO:0005615">
    <property type="term" value="C:extracellular space"/>
    <property type="evidence" value="ECO:0007669"/>
    <property type="project" value="TreeGrafter"/>
</dbReference>
<keyword evidence="5" id="KW-0378">Hydrolase</keyword>
<keyword evidence="6" id="KW-0862">Zinc</keyword>
<evidence type="ECO:0000256" key="7">
    <source>
        <dbReference type="ARBA" id="ARBA00023049"/>
    </source>
</evidence>
<dbReference type="GO" id="GO:0042277">
    <property type="term" value="F:peptide binding"/>
    <property type="evidence" value="ECO:0007669"/>
    <property type="project" value="TreeGrafter"/>
</dbReference>
<dbReference type="GO" id="GO:0008270">
    <property type="term" value="F:zinc ion binding"/>
    <property type="evidence" value="ECO:0007669"/>
    <property type="project" value="InterPro"/>
</dbReference>
<dbReference type="PANTHER" id="PTHR11533">
    <property type="entry name" value="PROTEASE M1 ZINC METALLOPROTEASE"/>
    <property type="match status" value="1"/>
</dbReference>
<keyword evidence="7" id="KW-0482">Metalloprotease</keyword>
<comment type="similarity">
    <text evidence="2">Belongs to the peptidase M1 family.</text>
</comment>